<feature type="compositionally biased region" description="Low complexity" evidence="1">
    <location>
        <begin position="194"/>
        <end position="212"/>
    </location>
</feature>
<feature type="compositionally biased region" description="Polar residues" evidence="1">
    <location>
        <begin position="169"/>
        <end position="180"/>
    </location>
</feature>
<feature type="region of interest" description="Disordered" evidence="1">
    <location>
        <begin position="421"/>
        <end position="441"/>
    </location>
</feature>
<feature type="compositionally biased region" description="Polar residues" evidence="1">
    <location>
        <begin position="227"/>
        <end position="238"/>
    </location>
</feature>
<feature type="region of interest" description="Disordered" evidence="1">
    <location>
        <begin position="357"/>
        <end position="376"/>
    </location>
</feature>
<evidence type="ECO:0000313" key="3">
    <source>
        <dbReference type="Proteomes" id="UP000761534"/>
    </source>
</evidence>
<gene>
    <name evidence="2" type="ORF">TRICI_005040</name>
</gene>
<keyword evidence="3" id="KW-1185">Reference proteome</keyword>
<feature type="compositionally biased region" description="Low complexity" evidence="1">
    <location>
        <begin position="293"/>
        <end position="302"/>
    </location>
</feature>
<feature type="region of interest" description="Disordered" evidence="1">
    <location>
        <begin position="169"/>
        <end position="259"/>
    </location>
</feature>
<feature type="compositionally biased region" description="Low complexity" evidence="1">
    <location>
        <begin position="357"/>
        <end position="369"/>
    </location>
</feature>
<sequence>MPYDSCWVGLAEGLMFEEFSSFLSSSCSTVGWFHDAPISSKYHNRGHTRRFYGILAEVLANDVDRSVFETPLSVVELREFWAEFRSKLIRLYLKHVPVVKDIDLLNNDYYFKRDLSIFVDIYKASKRLPHLNIWSTMSPVELITETLEDPLTPPPKHPEHRKSVMALQEVSSGSLNQRQDGFTRPRTPKKSVKRQSSIQSISRSSTASAASTNRPLTPQKSKRRESVQSLRYSTSLSGHSMTSNNSSRHSRSTGSGSIYRHRESLAVSSMKDLENSLSSADREVPSSIYSFISSDPPTISPASPAPVPPPKSSRRPLPSPPPLLEDDEKYTETPPLDITRCNSPLDRKPEELWSTPEYSYESTSQTESPDLGSPKIESLKIKKSLRSQPKYVHRFMSTPDLRAKVARTKATVKEVMIMEPGTSSKPILKPPSPQKKAQMSPSTIGFAPENEVFRFDKNNVVGKSLVGWSTTKMAKPAKISSKMKLKRLFSFSGGPNNNNNNNNALSAPPILKNHNSIESFSPSLQHTLHTNQSPTSNPATINAVI</sequence>
<accession>A0A642V1B8</accession>
<organism evidence="2 3">
    <name type="scientific">Trichomonascus ciferrii</name>
    <dbReference type="NCBI Taxonomy" id="44093"/>
    <lineage>
        <taxon>Eukaryota</taxon>
        <taxon>Fungi</taxon>
        <taxon>Dikarya</taxon>
        <taxon>Ascomycota</taxon>
        <taxon>Saccharomycotina</taxon>
        <taxon>Dipodascomycetes</taxon>
        <taxon>Dipodascales</taxon>
        <taxon>Trichomonascaceae</taxon>
        <taxon>Trichomonascus</taxon>
        <taxon>Trichomonascus ciferrii complex</taxon>
    </lineage>
</organism>
<feature type="compositionally biased region" description="Pro residues" evidence="1">
    <location>
        <begin position="303"/>
        <end position="323"/>
    </location>
</feature>
<dbReference type="EMBL" id="SWFS01000387">
    <property type="protein sequence ID" value="KAA8906921.1"/>
    <property type="molecule type" value="Genomic_DNA"/>
</dbReference>
<dbReference type="AlphaFoldDB" id="A0A642V1B8"/>
<dbReference type="VEuPathDB" id="FungiDB:TRICI_005040"/>
<dbReference type="Proteomes" id="UP000761534">
    <property type="component" value="Unassembled WGS sequence"/>
</dbReference>
<evidence type="ECO:0000313" key="2">
    <source>
        <dbReference type="EMBL" id="KAA8906921.1"/>
    </source>
</evidence>
<reference evidence="2" key="1">
    <citation type="journal article" date="2019" name="G3 (Bethesda)">
        <title>Genome Assemblies of Two Rare Opportunistic Yeast Pathogens: Diutina rugosa (syn. Candida rugosa) and Trichomonascus ciferrii (syn. Candida ciferrii).</title>
        <authorList>
            <person name="Mixao V."/>
            <person name="Saus E."/>
            <person name="Hansen A.P."/>
            <person name="Lass-Florl C."/>
            <person name="Gabaldon T."/>
        </authorList>
    </citation>
    <scope>NUCLEOTIDE SEQUENCE</scope>
    <source>
        <strain evidence="2">CBS 4856</strain>
    </source>
</reference>
<feature type="region of interest" description="Disordered" evidence="1">
    <location>
        <begin position="289"/>
        <end position="352"/>
    </location>
</feature>
<protein>
    <submittedName>
        <fullName evidence="2">Uncharacterized protein</fullName>
    </submittedName>
</protein>
<proteinExistence type="predicted"/>
<evidence type="ECO:0000256" key="1">
    <source>
        <dbReference type="SAM" id="MobiDB-lite"/>
    </source>
</evidence>
<name>A0A642V1B8_9ASCO</name>
<feature type="compositionally biased region" description="Low complexity" evidence="1">
    <location>
        <begin position="239"/>
        <end position="257"/>
    </location>
</feature>
<comment type="caution">
    <text evidence="2">The sequence shown here is derived from an EMBL/GenBank/DDBJ whole genome shotgun (WGS) entry which is preliminary data.</text>
</comment>